<reference evidence="1" key="1">
    <citation type="submission" date="2021-03" db="EMBL/GenBank/DDBJ databases">
        <title>Draft genome sequence of rust myrtle Austropuccinia psidii MF-1, a brazilian biotype.</title>
        <authorList>
            <person name="Quecine M.C."/>
            <person name="Pachon D.M.R."/>
            <person name="Bonatelli M.L."/>
            <person name="Correr F.H."/>
            <person name="Franceschini L.M."/>
            <person name="Leite T.F."/>
            <person name="Margarido G.R.A."/>
            <person name="Almeida C.A."/>
            <person name="Ferrarezi J.A."/>
            <person name="Labate C.A."/>
        </authorList>
    </citation>
    <scope>NUCLEOTIDE SEQUENCE</scope>
    <source>
        <strain evidence="1">MF-1</strain>
    </source>
</reference>
<dbReference type="EMBL" id="AVOT02021604">
    <property type="protein sequence ID" value="MBW0510512.1"/>
    <property type="molecule type" value="Genomic_DNA"/>
</dbReference>
<dbReference type="AlphaFoldDB" id="A0A9Q3E389"/>
<comment type="caution">
    <text evidence="1">The sequence shown here is derived from an EMBL/GenBank/DDBJ whole genome shotgun (WGS) entry which is preliminary data.</text>
</comment>
<proteinExistence type="predicted"/>
<sequence>MHELASASPPNPLRPLKCLHSRTTLKICLCGGTPISALTHPHASAPLLVNMITLPLRPKDTPSPSLQLIPST</sequence>
<keyword evidence="2" id="KW-1185">Reference proteome</keyword>
<gene>
    <name evidence="1" type="ORF">O181_050227</name>
</gene>
<organism evidence="1 2">
    <name type="scientific">Austropuccinia psidii MF-1</name>
    <dbReference type="NCBI Taxonomy" id="1389203"/>
    <lineage>
        <taxon>Eukaryota</taxon>
        <taxon>Fungi</taxon>
        <taxon>Dikarya</taxon>
        <taxon>Basidiomycota</taxon>
        <taxon>Pucciniomycotina</taxon>
        <taxon>Pucciniomycetes</taxon>
        <taxon>Pucciniales</taxon>
        <taxon>Sphaerophragmiaceae</taxon>
        <taxon>Austropuccinia</taxon>
    </lineage>
</organism>
<protein>
    <submittedName>
        <fullName evidence="1">Uncharacterized protein</fullName>
    </submittedName>
</protein>
<name>A0A9Q3E389_9BASI</name>
<evidence type="ECO:0000313" key="1">
    <source>
        <dbReference type="EMBL" id="MBW0510512.1"/>
    </source>
</evidence>
<accession>A0A9Q3E389</accession>
<dbReference type="Proteomes" id="UP000765509">
    <property type="component" value="Unassembled WGS sequence"/>
</dbReference>
<evidence type="ECO:0000313" key="2">
    <source>
        <dbReference type="Proteomes" id="UP000765509"/>
    </source>
</evidence>